<protein>
    <submittedName>
        <fullName evidence="1">Aminoglycoside 6-adenylyltransferase</fullName>
    </submittedName>
</protein>
<dbReference type="InterPro" id="IPR007530">
    <property type="entry name" value="Aminoglycoside_adenylylTfrase"/>
</dbReference>
<dbReference type="Pfam" id="PF04439">
    <property type="entry name" value="Adenyl_transf"/>
    <property type="match status" value="1"/>
</dbReference>
<dbReference type="Gene3D" id="1.20.120.330">
    <property type="entry name" value="Nucleotidyltransferases domain 2"/>
    <property type="match status" value="1"/>
</dbReference>
<keyword evidence="1" id="KW-0808">Transferase</keyword>
<comment type="caution">
    <text evidence="1">The sequence shown here is derived from an EMBL/GenBank/DDBJ whole genome shotgun (WGS) entry which is preliminary data.</text>
</comment>
<dbReference type="RefSeq" id="WP_025530606.1">
    <property type="nucleotide sequence ID" value="NZ_QTJW01000006.1"/>
</dbReference>
<accession>A0A3E3DMZ4</accession>
<dbReference type="EMBL" id="QTJW01000006">
    <property type="protein sequence ID" value="RGD70593.1"/>
    <property type="molecule type" value="Genomic_DNA"/>
</dbReference>
<dbReference type="PIRSF" id="PIRSF000812">
    <property type="entry name" value="AAD"/>
    <property type="match status" value="1"/>
</dbReference>
<dbReference type="AlphaFoldDB" id="A0A3E3DMZ4"/>
<name>A0A3E3DMZ4_9FIRM</name>
<sequence>MRTEQEMYTMIIDTAKADDRILAVYMNGSRVNPEAERDIFQDYDIAFVVRETESFRKDRTWIDRFGDRLYMQYPEENDEFPSDVENCYGWLMQFADGNRLDLHVQTLSYSLQMMEEDRMFRILYDKAGCLAEAPEPTAEQYRVKRPEESQFLFVCNEFWWCLNNVAKGLWRKEVPYAQDIVNLHVRPQLITLLSWKAGIQTNFTCSAGKSGKYLYRSLSQEDWDRLIRTYAGGRLDEMWEAADTMCVLFHETALTVAEQLGLRYDVKEAEASLGFFRHVKGLPEDAKEVLTVSKEA</sequence>
<reference evidence="1 2" key="1">
    <citation type="submission" date="2018-08" db="EMBL/GenBank/DDBJ databases">
        <title>A genome reference for cultivated species of the human gut microbiota.</title>
        <authorList>
            <person name="Zou Y."/>
            <person name="Xue W."/>
            <person name="Luo G."/>
        </authorList>
    </citation>
    <scope>NUCLEOTIDE SEQUENCE [LARGE SCALE GENOMIC DNA]</scope>
    <source>
        <strain evidence="1 2">AF19-13AC</strain>
    </source>
</reference>
<organism evidence="1 2">
    <name type="scientific">Hungatella hathewayi</name>
    <dbReference type="NCBI Taxonomy" id="154046"/>
    <lineage>
        <taxon>Bacteria</taxon>
        <taxon>Bacillati</taxon>
        <taxon>Bacillota</taxon>
        <taxon>Clostridia</taxon>
        <taxon>Lachnospirales</taxon>
        <taxon>Lachnospiraceae</taxon>
        <taxon>Hungatella</taxon>
    </lineage>
</organism>
<dbReference type="Gene3D" id="3.30.460.10">
    <property type="entry name" value="Beta Polymerase, domain 2"/>
    <property type="match status" value="1"/>
</dbReference>
<gene>
    <name evidence="1" type="primary">ant(6)</name>
    <name evidence="1" type="ORF">DWX31_10055</name>
</gene>
<dbReference type="SUPFAM" id="SSF81631">
    <property type="entry name" value="PAP/OAS1 substrate-binding domain"/>
    <property type="match status" value="1"/>
</dbReference>
<dbReference type="InterPro" id="IPR043519">
    <property type="entry name" value="NT_sf"/>
</dbReference>
<evidence type="ECO:0000313" key="2">
    <source>
        <dbReference type="Proteomes" id="UP000261023"/>
    </source>
</evidence>
<proteinExistence type="predicted"/>
<dbReference type="SUPFAM" id="SSF81301">
    <property type="entry name" value="Nucleotidyltransferase"/>
    <property type="match status" value="1"/>
</dbReference>
<evidence type="ECO:0000313" key="1">
    <source>
        <dbReference type="EMBL" id="RGD70593.1"/>
    </source>
</evidence>
<dbReference type="Proteomes" id="UP000261023">
    <property type="component" value="Unassembled WGS sequence"/>
</dbReference>
<keyword evidence="1" id="KW-0548">Nucleotidyltransferase</keyword>
<dbReference type="GO" id="GO:0016779">
    <property type="term" value="F:nucleotidyltransferase activity"/>
    <property type="evidence" value="ECO:0007669"/>
    <property type="project" value="UniProtKB-KW"/>
</dbReference>
<dbReference type="OrthoDB" id="9776406at2"/>